<protein>
    <submittedName>
        <fullName evidence="2">Uncharacterized protein</fullName>
    </submittedName>
</protein>
<feature type="region of interest" description="Disordered" evidence="1">
    <location>
        <begin position="1"/>
        <end position="42"/>
    </location>
</feature>
<dbReference type="AlphaFoldDB" id="L7KM50"/>
<evidence type="ECO:0000256" key="1">
    <source>
        <dbReference type="SAM" id="MobiDB-lite"/>
    </source>
</evidence>
<name>L7KM50_9ACTN</name>
<evidence type="ECO:0000313" key="3">
    <source>
        <dbReference type="Proteomes" id="UP000010988"/>
    </source>
</evidence>
<feature type="compositionally biased region" description="Basic and acidic residues" evidence="1">
    <location>
        <begin position="1"/>
        <end position="10"/>
    </location>
</feature>
<accession>L7KM50</accession>
<gene>
    <name evidence="2" type="ORF">GOACH_15_00630</name>
</gene>
<dbReference type="EMBL" id="BANR01000015">
    <property type="protein sequence ID" value="GAC49571.1"/>
    <property type="molecule type" value="Genomic_DNA"/>
</dbReference>
<proteinExistence type="predicted"/>
<organism evidence="2 3">
    <name type="scientific">Gordonia aichiensis NBRC 108223</name>
    <dbReference type="NCBI Taxonomy" id="1220583"/>
    <lineage>
        <taxon>Bacteria</taxon>
        <taxon>Bacillati</taxon>
        <taxon>Actinomycetota</taxon>
        <taxon>Actinomycetes</taxon>
        <taxon>Mycobacteriales</taxon>
        <taxon>Gordoniaceae</taxon>
        <taxon>Gordonia</taxon>
    </lineage>
</organism>
<dbReference type="STRING" id="1220583.GOACH_15_00630"/>
<dbReference type="Proteomes" id="UP000010988">
    <property type="component" value="Unassembled WGS sequence"/>
</dbReference>
<sequence>MTCDGEHWVDDDPAVESDAHSSTGMPWAPLVPDEVPEIDPSDEDARPDQFIATAKALAELVALFTTLVASGWLVRVNFVDSKDAATGTAQIRLDAGVQDTDAGRAATALRALRLRADFSRLEATYAPQDVTDTARWGFSDDSLVAIAATGEPTS</sequence>
<reference evidence="2 3" key="1">
    <citation type="submission" date="2012-12" db="EMBL/GenBank/DDBJ databases">
        <title>Whole genome shotgun sequence of Gordonia aichiensis NBRC 108223.</title>
        <authorList>
            <person name="Isaki-Nakamura S."/>
            <person name="Hosoyama A."/>
            <person name="Tsuchikane K."/>
            <person name="Ando Y."/>
            <person name="Baba S."/>
            <person name="Ohji S."/>
            <person name="Hamada M."/>
            <person name="Tamura T."/>
            <person name="Yamazoe A."/>
            <person name="Yamazaki S."/>
            <person name="Fujita N."/>
        </authorList>
    </citation>
    <scope>NUCLEOTIDE SEQUENCE [LARGE SCALE GENOMIC DNA]</scope>
    <source>
        <strain evidence="2 3">NBRC 108223</strain>
    </source>
</reference>
<comment type="caution">
    <text evidence="2">The sequence shown here is derived from an EMBL/GenBank/DDBJ whole genome shotgun (WGS) entry which is preliminary data.</text>
</comment>
<evidence type="ECO:0000313" key="2">
    <source>
        <dbReference type="EMBL" id="GAC49571.1"/>
    </source>
</evidence>
<keyword evidence="3" id="KW-1185">Reference proteome</keyword>